<keyword evidence="6" id="KW-1185">Reference proteome</keyword>
<sequence length="367" mass="39101">MKKKFLASLMAMVMVFGLAACGGSDDAATDGDSGEATGGKIGVSMPTQSLQRWNQDGTNMKAELEAAGYEVDLQYAGDNDIPTQVSQIENMIAGGCEVLVVAAIDGSSLTEALKGAAEQGIPVIAYDRLIMNSEAVSYYATFDNYKVGQMQGEYIRDALDLDNAEGPFNIELVTGAPDDNNVNFFFGGAMDVLTPYIESGKLVVPSGQTEKAQCATANWSTEEAQKRFENIISSVGYAPDGVKLDAVLCSNDSTSYGVQNALLAAGYTADNMPIITGQDCDKPNVKNLVAGYQSMSIFKDTRTLAEKVVGMVDAIMKGSEPEINDTETYDNGVGVVPSYLCDPVIVTVDNYKEMLIDSGYYTEADIA</sequence>
<evidence type="ECO:0000313" key="6">
    <source>
        <dbReference type="Proteomes" id="UP000729290"/>
    </source>
</evidence>
<feature type="signal peptide" evidence="3">
    <location>
        <begin position="1"/>
        <end position="19"/>
    </location>
</feature>
<keyword evidence="2 3" id="KW-0732">Signal</keyword>
<feature type="domain" description="Periplasmic binding protein" evidence="4">
    <location>
        <begin position="41"/>
        <end position="319"/>
    </location>
</feature>
<evidence type="ECO:0000259" key="4">
    <source>
        <dbReference type="Pfam" id="PF13407"/>
    </source>
</evidence>
<accession>A0ABS2GAT0</accession>
<evidence type="ECO:0000313" key="5">
    <source>
        <dbReference type="EMBL" id="MBM6877722.1"/>
    </source>
</evidence>
<dbReference type="NCBIfam" id="NF040907">
    <property type="entry name" value="ChvE"/>
    <property type="match status" value="1"/>
</dbReference>
<comment type="subcellular location">
    <subcellularLocation>
        <location evidence="1">Cell envelope</location>
    </subcellularLocation>
</comment>
<dbReference type="CDD" id="cd19994">
    <property type="entry name" value="PBP1_ChvE"/>
    <property type="match status" value="1"/>
</dbReference>
<dbReference type="EMBL" id="JACSNV010000006">
    <property type="protein sequence ID" value="MBM6877722.1"/>
    <property type="molecule type" value="Genomic_DNA"/>
</dbReference>
<organism evidence="5 6">
    <name type="scientific">Anaerotignum lactatifermentans</name>
    <dbReference type="NCBI Taxonomy" id="160404"/>
    <lineage>
        <taxon>Bacteria</taxon>
        <taxon>Bacillati</taxon>
        <taxon>Bacillota</taxon>
        <taxon>Clostridia</taxon>
        <taxon>Lachnospirales</taxon>
        <taxon>Anaerotignaceae</taxon>
        <taxon>Anaerotignum</taxon>
    </lineage>
</organism>
<name>A0ABS2GAT0_9FIRM</name>
<dbReference type="Proteomes" id="UP000729290">
    <property type="component" value="Unassembled WGS sequence"/>
</dbReference>
<dbReference type="Gene3D" id="3.40.50.2300">
    <property type="match status" value="2"/>
</dbReference>
<evidence type="ECO:0000256" key="2">
    <source>
        <dbReference type="ARBA" id="ARBA00022729"/>
    </source>
</evidence>
<feature type="chain" id="PRO_5046777465" evidence="3">
    <location>
        <begin position="20"/>
        <end position="367"/>
    </location>
</feature>
<dbReference type="Pfam" id="PF13407">
    <property type="entry name" value="Peripla_BP_4"/>
    <property type="match status" value="1"/>
</dbReference>
<dbReference type="InterPro" id="IPR050555">
    <property type="entry name" value="Bact_Solute-Bind_Prot2"/>
</dbReference>
<evidence type="ECO:0000256" key="1">
    <source>
        <dbReference type="ARBA" id="ARBA00004196"/>
    </source>
</evidence>
<dbReference type="PANTHER" id="PTHR30036:SF1">
    <property type="entry name" value="D-XYLOSE-BINDING PERIPLASMIC PROTEIN"/>
    <property type="match status" value="1"/>
</dbReference>
<dbReference type="SUPFAM" id="SSF53822">
    <property type="entry name" value="Periplasmic binding protein-like I"/>
    <property type="match status" value="1"/>
</dbReference>
<evidence type="ECO:0000256" key="3">
    <source>
        <dbReference type="SAM" id="SignalP"/>
    </source>
</evidence>
<dbReference type="InterPro" id="IPR028082">
    <property type="entry name" value="Peripla_BP_I"/>
</dbReference>
<gene>
    <name evidence="5" type="ORF">H9X83_06050</name>
</gene>
<dbReference type="InterPro" id="IPR049784">
    <property type="entry name" value="ChvE-like"/>
</dbReference>
<dbReference type="RefSeq" id="WP_205132685.1">
    <property type="nucleotide sequence ID" value="NZ_JACSNT010000002.1"/>
</dbReference>
<comment type="caution">
    <text evidence="5">The sequence shown here is derived from an EMBL/GenBank/DDBJ whole genome shotgun (WGS) entry which is preliminary data.</text>
</comment>
<dbReference type="PROSITE" id="PS51257">
    <property type="entry name" value="PROKAR_LIPOPROTEIN"/>
    <property type="match status" value="1"/>
</dbReference>
<proteinExistence type="predicted"/>
<dbReference type="InterPro" id="IPR025997">
    <property type="entry name" value="SBP_2_dom"/>
</dbReference>
<dbReference type="PANTHER" id="PTHR30036">
    <property type="entry name" value="D-XYLOSE-BINDING PERIPLASMIC PROTEIN"/>
    <property type="match status" value="1"/>
</dbReference>
<reference evidence="5 6" key="1">
    <citation type="journal article" date="2021" name="Sci. Rep.">
        <title>The distribution of antibiotic resistance genes in chicken gut microbiota commensals.</title>
        <authorList>
            <person name="Juricova H."/>
            <person name="Matiasovicova J."/>
            <person name="Kubasova T."/>
            <person name="Cejkova D."/>
            <person name="Rychlik I."/>
        </authorList>
    </citation>
    <scope>NUCLEOTIDE SEQUENCE [LARGE SCALE GENOMIC DNA]</scope>
    <source>
        <strain evidence="5 6">An431b</strain>
    </source>
</reference>
<protein>
    <submittedName>
        <fullName evidence="5">Sugar-binding protein</fullName>
    </submittedName>
</protein>